<evidence type="ECO:0000313" key="4">
    <source>
        <dbReference type="Proteomes" id="UP000034036"/>
    </source>
</evidence>
<keyword evidence="1" id="KW-0175">Coiled coil</keyword>
<feature type="coiled-coil region" evidence="1">
    <location>
        <begin position="402"/>
        <end position="429"/>
    </location>
</feature>
<dbReference type="InterPro" id="IPR000421">
    <property type="entry name" value="FA58C"/>
</dbReference>
<gene>
    <name evidence="3" type="ORF">UV11_C0032G0001</name>
</gene>
<feature type="coiled-coil region" evidence="1">
    <location>
        <begin position="246"/>
        <end position="273"/>
    </location>
</feature>
<proteinExistence type="predicted"/>
<protein>
    <recommendedName>
        <fullName evidence="2">F5/8 type C domain-containing protein</fullName>
    </recommendedName>
</protein>
<feature type="domain" description="F5/8 type C" evidence="2">
    <location>
        <begin position="1"/>
        <end position="51"/>
    </location>
</feature>
<reference evidence="3 4" key="1">
    <citation type="journal article" date="2015" name="Nature">
        <title>rRNA introns, odd ribosomes, and small enigmatic genomes across a large radiation of phyla.</title>
        <authorList>
            <person name="Brown C.T."/>
            <person name="Hug L.A."/>
            <person name="Thomas B.C."/>
            <person name="Sharon I."/>
            <person name="Castelle C.J."/>
            <person name="Singh A."/>
            <person name="Wilkins M.J."/>
            <person name="Williams K.H."/>
            <person name="Banfield J.F."/>
        </authorList>
    </citation>
    <scope>NUCLEOTIDE SEQUENCE [LARGE SCALE GENOMIC DNA]</scope>
</reference>
<comment type="caution">
    <text evidence="3">The sequence shown here is derived from an EMBL/GenBank/DDBJ whole genome shotgun (WGS) entry which is preliminary data.</text>
</comment>
<dbReference type="PROSITE" id="PS50022">
    <property type="entry name" value="FA58C_3"/>
    <property type="match status" value="1"/>
</dbReference>
<evidence type="ECO:0000313" key="3">
    <source>
        <dbReference type="EMBL" id="KKS46213.1"/>
    </source>
</evidence>
<dbReference type="Proteomes" id="UP000034036">
    <property type="component" value="Unassembled WGS sequence"/>
</dbReference>
<dbReference type="EMBL" id="LCDF01000032">
    <property type="protein sequence ID" value="KKS46213.1"/>
    <property type="molecule type" value="Genomic_DNA"/>
</dbReference>
<sequence>MGLKSSANVTYLGLDFGTPKNIKGISLYAHTNTQKFIAKLQFSDDKTNWTDANVSVNIPVAPKNAANISFANNVAPETAKLKIRSNGFSRLNPIYGETRDAFVAGKSADGKTAMTKDFELLLKGALNAADARGEPVNSSQDAAALPFTSLTDALRYSAVVLSEHTSLSSAFIEQNIFTSALAASKVKIKADLKNIITDLSVTLALAAPVWQEASDSYTSANTAYKEIVKILKDASPELKPKIQAIAEQAALNLKQAKLAKNKALAEKNRINNAKTYAGAVFNNASSLSNAILSQAKSISSQTAVVMNAEGKLFQAANAQFAVGVTAAQKALNSTSAATQRKQLAAAAKNIQDTTKRMDGVFSTKTEPLYTQYVALAKQARTLAKWKTMLKKSVDSWSTAVNQTKAEEQKPKAEEALAKLKIARDETKANSQKVLDDLAAVKALIGTP</sequence>
<dbReference type="AlphaFoldDB" id="A0A0G1C9C0"/>
<evidence type="ECO:0000259" key="2">
    <source>
        <dbReference type="PROSITE" id="PS50022"/>
    </source>
</evidence>
<name>A0A0G1C9C0_9BACT</name>
<evidence type="ECO:0000256" key="1">
    <source>
        <dbReference type="SAM" id="Coils"/>
    </source>
</evidence>
<accession>A0A0G1C9C0</accession>
<organism evidence="3 4">
    <name type="scientific">Candidatus Giovannonibacteria bacterium GW2011_GWF2_42_19</name>
    <dbReference type="NCBI Taxonomy" id="1618659"/>
    <lineage>
        <taxon>Bacteria</taxon>
        <taxon>Candidatus Giovannoniibacteriota</taxon>
    </lineage>
</organism>
<dbReference type="Gene3D" id="2.60.120.260">
    <property type="entry name" value="Galactose-binding domain-like"/>
    <property type="match status" value="1"/>
</dbReference>